<accession>A0A1I6H1E4</accession>
<feature type="compositionally biased region" description="Basic and acidic residues" evidence="1">
    <location>
        <begin position="53"/>
        <end position="62"/>
    </location>
</feature>
<name>A0A1I6H1E4_9GAMM</name>
<dbReference type="STRING" id="375760.SAMN04488073_1987"/>
<organism evidence="3 4">
    <name type="scientific">Marinobacter gudaonensis</name>
    <dbReference type="NCBI Taxonomy" id="375760"/>
    <lineage>
        <taxon>Bacteria</taxon>
        <taxon>Pseudomonadati</taxon>
        <taxon>Pseudomonadota</taxon>
        <taxon>Gammaproteobacteria</taxon>
        <taxon>Pseudomonadales</taxon>
        <taxon>Marinobacteraceae</taxon>
        <taxon>Marinobacter</taxon>
    </lineage>
</organism>
<evidence type="ECO:0000256" key="1">
    <source>
        <dbReference type="SAM" id="MobiDB-lite"/>
    </source>
</evidence>
<keyword evidence="4" id="KW-1185">Reference proteome</keyword>
<feature type="region of interest" description="Disordered" evidence="1">
    <location>
        <begin position="36"/>
        <end position="97"/>
    </location>
</feature>
<keyword evidence="2" id="KW-0732">Signal</keyword>
<feature type="compositionally biased region" description="Basic residues" evidence="1">
    <location>
        <begin position="63"/>
        <end position="84"/>
    </location>
</feature>
<feature type="signal peptide" evidence="2">
    <location>
        <begin position="1"/>
        <end position="22"/>
    </location>
</feature>
<proteinExistence type="predicted"/>
<evidence type="ECO:0000313" key="4">
    <source>
        <dbReference type="Proteomes" id="UP000199290"/>
    </source>
</evidence>
<feature type="chain" id="PRO_5011624941" evidence="2">
    <location>
        <begin position="23"/>
        <end position="149"/>
    </location>
</feature>
<reference evidence="4" key="1">
    <citation type="submission" date="2016-10" db="EMBL/GenBank/DDBJ databases">
        <authorList>
            <person name="Varghese N."/>
            <person name="Submissions S."/>
        </authorList>
    </citation>
    <scope>NUCLEOTIDE SEQUENCE [LARGE SCALE GENOMIC DNA]</scope>
    <source>
        <strain evidence="4">CGMCC 1.6294</strain>
    </source>
</reference>
<dbReference type="Proteomes" id="UP000199290">
    <property type="component" value="Unassembled WGS sequence"/>
</dbReference>
<dbReference type="OrthoDB" id="6370503at2"/>
<evidence type="ECO:0000313" key="3">
    <source>
        <dbReference type="EMBL" id="SFR48192.1"/>
    </source>
</evidence>
<gene>
    <name evidence="3" type="ORF">SAMN04488073_1987</name>
</gene>
<dbReference type="RefSeq" id="WP_091988992.1">
    <property type="nucleotide sequence ID" value="NZ_FOYV01000001.1"/>
</dbReference>
<sequence>MKRLLIGSLVTALLTLSAPTMADDRRSVGWQPPLERGLAVPPGHQKHLLPAHYRGDSRDRYDHRRGHDRHHKWKHGHRKHHGGYHKRDDRREWHGHRDRHDRYDRHRYGYKHPGGHYRIRLGYGDHLPPEARIGRIIHDTHVLIESNRR</sequence>
<dbReference type="EMBL" id="FOYV01000001">
    <property type="protein sequence ID" value="SFR48192.1"/>
    <property type="molecule type" value="Genomic_DNA"/>
</dbReference>
<protein>
    <submittedName>
        <fullName evidence="3">Uncharacterized protein</fullName>
    </submittedName>
</protein>
<dbReference type="AlphaFoldDB" id="A0A1I6H1E4"/>
<evidence type="ECO:0000256" key="2">
    <source>
        <dbReference type="SAM" id="SignalP"/>
    </source>
</evidence>